<keyword evidence="3 5" id="KW-1133">Transmembrane helix</keyword>
<keyword evidence="2 5" id="KW-0812">Transmembrane</keyword>
<evidence type="ECO:0000256" key="3">
    <source>
        <dbReference type="ARBA" id="ARBA00022989"/>
    </source>
</evidence>
<name>A0ABY7WN00_9SPHI</name>
<keyword evidence="4 5" id="KW-0472">Membrane</keyword>
<keyword evidence="8" id="KW-1185">Reference proteome</keyword>
<sequence length="152" mass="16966">MTKPSNYPPSSGIGDEELQADFSTPVYPSVAIRVKAMVIDAALLLLMMFLLASIFSSFEYVPDTVRLLSFIFVFFLYEPLTVSLFAGTLGHLIVGIRVKSKKNKARNLPFPLAVVRFIFKTLLGWISLLTVSSKSMAIHDQVAKSLVVFYRK</sequence>
<proteinExistence type="predicted"/>
<feature type="transmembrane region" description="Helical" evidence="5">
    <location>
        <begin position="108"/>
        <end position="128"/>
    </location>
</feature>
<evidence type="ECO:0000256" key="1">
    <source>
        <dbReference type="ARBA" id="ARBA00004141"/>
    </source>
</evidence>
<evidence type="ECO:0000256" key="2">
    <source>
        <dbReference type="ARBA" id="ARBA00022692"/>
    </source>
</evidence>
<evidence type="ECO:0000313" key="8">
    <source>
        <dbReference type="Proteomes" id="UP001221558"/>
    </source>
</evidence>
<protein>
    <submittedName>
        <fullName evidence="7">RDD family protein</fullName>
    </submittedName>
</protein>
<dbReference type="Proteomes" id="UP001221558">
    <property type="component" value="Chromosome"/>
</dbReference>
<gene>
    <name evidence="7" type="ORF">PQ465_06700</name>
</gene>
<comment type="subcellular location">
    <subcellularLocation>
        <location evidence="1">Membrane</location>
        <topology evidence="1">Multi-pass membrane protein</topology>
    </subcellularLocation>
</comment>
<feature type="domain" description="RDD" evidence="6">
    <location>
        <begin position="27"/>
        <end position="143"/>
    </location>
</feature>
<feature type="transmembrane region" description="Helical" evidence="5">
    <location>
        <begin position="37"/>
        <end position="58"/>
    </location>
</feature>
<dbReference type="Pfam" id="PF06271">
    <property type="entry name" value="RDD"/>
    <property type="match status" value="1"/>
</dbReference>
<evidence type="ECO:0000256" key="5">
    <source>
        <dbReference type="SAM" id="Phobius"/>
    </source>
</evidence>
<feature type="transmembrane region" description="Helical" evidence="5">
    <location>
        <begin position="70"/>
        <end position="96"/>
    </location>
</feature>
<dbReference type="RefSeq" id="WP_274268769.1">
    <property type="nucleotide sequence ID" value="NZ_CP117880.1"/>
</dbReference>
<accession>A0ABY7WN00</accession>
<evidence type="ECO:0000259" key="6">
    <source>
        <dbReference type="Pfam" id="PF06271"/>
    </source>
</evidence>
<organism evidence="7 8">
    <name type="scientific">Sphingobacterium oryzagri</name>
    <dbReference type="NCBI Taxonomy" id="3025669"/>
    <lineage>
        <taxon>Bacteria</taxon>
        <taxon>Pseudomonadati</taxon>
        <taxon>Bacteroidota</taxon>
        <taxon>Sphingobacteriia</taxon>
        <taxon>Sphingobacteriales</taxon>
        <taxon>Sphingobacteriaceae</taxon>
        <taxon>Sphingobacterium</taxon>
    </lineage>
</organism>
<dbReference type="InterPro" id="IPR010432">
    <property type="entry name" value="RDD"/>
</dbReference>
<dbReference type="EMBL" id="CP117880">
    <property type="protein sequence ID" value="WDF70062.1"/>
    <property type="molecule type" value="Genomic_DNA"/>
</dbReference>
<reference evidence="7 8" key="1">
    <citation type="submission" date="2023-02" db="EMBL/GenBank/DDBJ databases">
        <title>Genome sequence of Sphingobacterium sp. KACC 22765.</title>
        <authorList>
            <person name="Kim S."/>
            <person name="Heo J."/>
            <person name="Kwon S.-W."/>
        </authorList>
    </citation>
    <scope>NUCLEOTIDE SEQUENCE [LARGE SCALE GENOMIC DNA]</scope>
    <source>
        <strain evidence="7 8">KACC 22765</strain>
    </source>
</reference>
<evidence type="ECO:0000313" key="7">
    <source>
        <dbReference type="EMBL" id="WDF70062.1"/>
    </source>
</evidence>
<evidence type="ECO:0000256" key="4">
    <source>
        <dbReference type="ARBA" id="ARBA00023136"/>
    </source>
</evidence>